<gene>
    <name evidence="1" type="ORF">QWJ08_05165</name>
</gene>
<accession>A0ABT7XYB6</accession>
<proteinExistence type="predicted"/>
<dbReference type="RefSeq" id="WP_289960945.1">
    <property type="nucleotide sequence ID" value="NZ_JAUEOZ010000001.1"/>
</dbReference>
<comment type="caution">
    <text evidence="1">The sequence shown here is derived from an EMBL/GenBank/DDBJ whole genome shotgun (WGS) entry which is preliminary data.</text>
</comment>
<reference evidence="1" key="1">
    <citation type="submission" date="2024-05" db="EMBL/GenBank/DDBJ databases">
        <title>Genome Sequences of Four Agar- Degrading Marine Bacteria.</title>
        <authorList>
            <person name="Phillips E.K."/>
            <person name="Shaffer J.C."/>
            <person name="Henson M.W."/>
            <person name="Temperton B."/>
            <person name="Thrash C.J."/>
            <person name="Martin M.O."/>
        </authorList>
    </citation>
    <scope>NUCLEOTIDE SEQUENCE</scope>
    <source>
        <strain evidence="1">EKP203</strain>
    </source>
</reference>
<dbReference type="EMBL" id="JAUEOZ010000001">
    <property type="protein sequence ID" value="MDN2480775.1"/>
    <property type="molecule type" value="Genomic_DNA"/>
</dbReference>
<evidence type="ECO:0000313" key="1">
    <source>
        <dbReference type="EMBL" id="MDN2480775.1"/>
    </source>
</evidence>
<evidence type="ECO:0000313" key="2">
    <source>
        <dbReference type="Proteomes" id="UP001169719"/>
    </source>
</evidence>
<keyword evidence="2" id="KW-1185">Reference proteome</keyword>
<protein>
    <submittedName>
        <fullName evidence="1">Uncharacterized protein</fullName>
    </submittedName>
</protein>
<dbReference type="Proteomes" id="UP001169719">
    <property type="component" value="Unassembled WGS sequence"/>
</dbReference>
<name>A0ABT7XYB6_9VIBR</name>
<organism evidence="1 2">
    <name type="scientific">Vibrio agarivorans</name>
    <dbReference type="NCBI Taxonomy" id="153622"/>
    <lineage>
        <taxon>Bacteria</taxon>
        <taxon>Pseudomonadati</taxon>
        <taxon>Pseudomonadota</taxon>
        <taxon>Gammaproteobacteria</taxon>
        <taxon>Vibrionales</taxon>
        <taxon>Vibrionaceae</taxon>
        <taxon>Vibrio</taxon>
    </lineage>
</organism>
<sequence length="85" mass="9816">MDKESVQALLQELAYEQKHGTPFAVKALIFYMKQILNSFERGETSLHSGDVMAMRKAVDYWLLDECKAKLNSRINKENLIQPTLQ</sequence>